<dbReference type="InterPro" id="IPR004506">
    <property type="entry name" value="MnmA-like"/>
</dbReference>
<dbReference type="Pfam" id="PF20259">
    <property type="entry name" value="tRNA_Me_trans_M"/>
    <property type="match status" value="1"/>
</dbReference>
<evidence type="ECO:0000256" key="1">
    <source>
        <dbReference type="ARBA" id="ARBA00022555"/>
    </source>
</evidence>
<dbReference type="Gene3D" id="2.30.30.280">
    <property type="entry name" value="Adenine nucleotide alpha hydrolases-like domains"/>
    <property type="match status" value="1"/>
</dbReference>
<feature type="binding site" evidence="9">
    <location>
        <begin position="26"/>
        <end position="33"/>
    </location>
    <ligand>
        <name>ATP</name>
        <dbReference type="ChEBI" id="CHEBI:30616"/>
    </ligand>
</feature>
<feature type="active site" description="Nucleophile" evidence="9">
    <location>
        <position position="110"/>
    </location>
</feature>
<evidence type="ECO:0000256" key="4">
    <source>
        <dbReference type="ARBA" id="ARBA00022741"/>
    </source>
</evidence>
<dbReference type="KEGG" id="eaj:Q3M24_13795"/>
<feature type="site" description="Interaction with tRNA" evidence="9">
    <location>
        <position position="342"/>
    </location>
</feature>
<comment type="caution">
    <text evidence="9">Lacks conserved residue(s) required for the propagation of feature annotation.</text>
</comment>
<protein>
    <recommendedName>
        <fullName evidence="9">tRNA-specific 2-thiouridylase MnmA</fullName>
        <ecNumber evidence="9">2.8.1.13</ecNumber>
    </recommendedName>
</protein>
<evidence type="ECO:0000256" key="6">
    <source>
        <dbReference type="ARBA" id="ARBA00022884"/>
    </source>
</evidence>
<dbReference type="Pfam" id="PF03054">
    <property type="entry name" value="tRNA_Me_trans"/>
    <property type="match status" value="1"/>
</dbReference>
<keyword evidence="5 9" id="KW-0067">ATP-binding</keyword>
<dbReference type="InterPro" id="IPR014729">
    <property type="entry name" value="Rossmann-like_a/b/a_fold"/>
</dbReference>
<organism evidence="12">
    <name type="scientific">Candidatus Electrothrix aestuarii</name>
    <dbReference type="NCBI Taxonomy" id="3062594"/>
    <lineage>
        <taxon>Bacteria</taxon>
        <taxon>Pseudomonadati</taxon>
        <taxon>Thermodesulfobacteriota</taxon>
        <taxon>Desulfobulbia</taxon>
        <taxon>Desulfobulbales</taxon>
        <taxon>Desulfobulbaceae</taxon>
        <taxon>Candidatus Electrothrix</taxon>
    </lineage>
</organism>
<keyword evidence="2 9" id="KW-0808">Transferase</keyword>
<dbReference type="GO" id="GO:0005524">
    <property type="term" value="F:ATP binding"/>
    <property type="evidence" value="ECO:0007669"/>
    <property type="project" value="UniProtKB-KW"/>
</dbReference>
<dbReference type="HAMAP" id="MF_00144">
    <property type="entry name" value="tRNA_thiouridyl_MnmA"/>
    <property type="match status" value="1"/>
</dbReference>
<dbReference type="FunFam" id="2.30.30.280:FF:000001">
    <property type="entry name" value="tRNA-specific 2-thiouridylase MnmA"/>
    <property type="match status" value="1"/>
</dbReference>
<dbReference type="GO" id="GO:0002143">
    <property type="term" value="P:tRNA wobble position uridine thiolation"/>
    <property type="evidence" value="ECO:0007669"/>
    <property type="project" value="TreeGrafter"/>
</dbReference>
<evidence type="ECO:0000256" key="8">
    <source>
        <dbReference type="ARBA" id="ARBA00051542"/>
    </source>
</evidence>
<dbReference type="AlphaFoldDB" id="A0AAU8LR25"/>
<dbReference type="CDD" id="cd01998">
    <property type="entry name" value="MnmA_TRMU-like"/>
    <property type="match status" value="1"/>
</dbReference>
<keyword evidence="4 9" id="KW-0547">Nucleotide-binding</keyword>
<dbReference type="InterPro" id="IPR046884">
    <property type="entry name" value="MnmA-like_central"/>
</dbReference>
<accession>A0AAU8LR25</accession>
<evidence type="ECO:0000256" key="9">
    <source>
        <dbReference type="HAMAP-Rule" id="MF_00144"/>
    </source>
</evidence>
<evidence type="ECO:0000259" key="11">
    <source>
        <dbReference type="Pfam" id="PF20259"/>
    </source>
</evidence>
<keyword evidence="1 9" id="KW-0820">tRNA-binding</keyword>
<dbReference type="SUPFAM" id="SSF52402">
    <property type="entry name" value="Adenine nucleotide alpha hydrolases-like"/>
    <property type="match status" value="1"/>
</dbReference>
<comment type="function">
    <text evidence="9">Catalyzes the 2-thiolation of uridine at the wobble position (U34) of tRNA, leading to the formation of s(2)U34.</text>
</comment>
<comment type="similarity">
    <text evidence="9">Belongs to the MnmA/TRMU family.</text>
</comment>
<gene>
    <name evidence="9 12" type="primary">mnmA</name>
    <name evidence="12" type="ORF">Q3M24_13795</name>
</gene>
<dbReference type="Gene3D" id="3.40.50.620">
    <property type="entry name" value="HUPs"/>
    <property type="match status" value="1"/>
</dbReference>
<reference evidence="12" key="2">
    <citation type="submission" date="2024-06" db="EMBL/GenBank/DDBJ databases">
        <authorList>
            <person name="Plum-Jensen L.E."/>
            <person name="Schramm A."/>
            <person name="Marshall I.P.G."/>
        </authorList>
    </citation>
    <scope>NUCLEOTIDE SEQUENCE</scope>
    <source>
        <strain evidence="12">Rat1</strain>
    </source>
</reference>
<dbReference type="GO" id="GO:0000049">
    <property type="term" value="F:tRNA binding"/>
    <property type="evidence" value="ECO:0007669"/>
    <property type="project" value="UniProtKB-KW"/>
</dbReference>
<evidence type="ECO:0000256" key="7">
    <source>
        <dbReference type="ARBA" id="ARBA00023157"/>
    </source>
</evidence>
<evidence type="ECO:0000259" key="10">
    <source>
        <dbReference type="Pfam" id="PF20258"/>
    </source>
</evidence>
<reference evidence="12" key="1">
    <citation type="journal article" date="2024" name="Syst. Appl. Microbiol.">
        <title>First single-strain enrichments of Electrothrix cable bacteria, description of E. aestuarii sp. nov. and E. rattekaaiensis sp. nov., and proposal of a cable bacteria taxonomy following the rules of the SeqCode.</title>
        <authorList>
            <person name="Plum-Jensen L.E."/>
            <person name="Schramm A."/>
            <person name="Marshall I.P.G."/>
        </authorList>
    </citation>
    <scope>NUCLEOTIDE SEQUENCE</scope>
    <source>
        <strain evidence="12">Rat1</strain>
    </source>
</reference>
<dbReference type="InterPro" id="IPR023382">
    <property type="entry name" value="MnmA-like_central_sf"/>
</dbReference>
<dbReference type="Gene3D" id="2.40.30.10">
    <property type="entry name" value="Translation factors"/>
    <property type="match status" value="1"/>
</dbReference>
<evidence type="ECO:0000313" key="12">
    <source>
        <dbReference type="EMBL" id="XCN71383.1"/>
    </source>
</evidence>
<keyword evidence="3 9" id="KW-0819">tRNA processing</keyword>
<comment type="subcellular location">
    <subcellularLocation>
        <location evidence="9">Cytoplasm</location>
    </subcellularLocation>
</comment>
<feature type="domain" description="tRNA-specific 2-thiouridylase MnmA-like C-terminal" evidence="10">
    <location>
        <begin position="285"/>
        <end position="358"/>
    </location>
</feature>
<dbReference type="PANTHER" id="PTHR11933:SF5">
    <property type="entry name" value="MITOCHONDRIAL TRNA-SPECIFIC 2-THIOURIDYLASE 1"/>
    <property type="match status" value="1"/>
</dbReference>
<feature type="binding site" evidence="9">
    <location>
        <position position="52"/>
    </location>
    <ligand>
        <name>ATP</name>
        <dbReference type="ChEBI" id="CHEBI:30616"/>
    </ligand>
</feature>
<dbReference type="EC" id="2.8.1.13" evidence="9"/>
<feature type="domain" description="tRNA-specific 2-thiouridylase MnmA-like central" evidence="11">
    <location>
        <begin position="218"/>
        <end position="278"/>
    </location>
</feature>
<feature type="site" description="Interaction with tRNA" evidence="9">
    <location>
        <position position="135"/>
    </location>
</feature>
<dbReference type="PANTHER" id="PTHR11933">
    <property type="entry name" value="TRNA 5-METHYLAMINOMETHYL-2-THIOURIDYLATE -METHYLTRANSFERASE"/>
    <property type="match status" value="1"/>
</dbReference>
<name>A0AAU8LR25_9BACT</name>
<feature type="active site" description="Cysteine persulfide intermediate" evidence="9">
    <location>
        <position position="206"/>
    </location>
</feature>
<keyword evidence="7" id="KW-1015">Disulfide bond</keyword>
<evidence type="ECO:0000256" key="3">
    <source>
        <dbReference type="ARBA" id="ARBA00022694"/>
    </source>
</evidence>
<dbReference type="NCBIfam" id="NF001138">
    <property type="entry name" value="PRK00143.1"/>
    <property type="match status" value="1"/>
</dbReference>
<comment type="catalytic activity">
    <reaction evidence="8 9">
        <text>S-sulfanyl-L-cysteinyl-[protein] + uridine(34) in tRNA + AH2 + ATP = 2-thiouridine(34) in tRNA + L-cysteinyl-[protein] + A + AMP + diphosphate + H(+)</text>
        <dbReference type="Rhea" id="RHEA:47032"/>
        <dbReference type="Rhea" id="RHEA-COMP:10131"/>
        <dbReference type="Rhea" id="RHEA-COMP:11726"/>
        <dbReference type="Rhea" id="RHEA-COMP:11727"/>
        <dbReference type="Rhea" id="RHEA-COMP:11728"/>
        <dbReference type="ChEBI" id="CHEBI:13193"/>
        <dbReference type="ChEBI" id="CHEBI:15378"/>
        <dbReference type="ChEBI" id="CHEBI:17499"/>
        <dbReference type="ChEBI" id="CHEBI:29950"/>
        <dbReference type="ChEBI" id="CHEBI:30616"/>
        <dbReference type="ChEBI" id="CHEBI:33019"/>
        <dbReference type="ChEBI" id="CHEBI:61963"/>
        <dbReference type="ChEBI" id="CHEBI:65315"/>
        <dbReference type="ChEBI" id="CHEBI:87170"/>
        <dbReference type="ChEBI" id="CHEBI:456215"/>
        <dbReference type="EC" id="2.8.1.13"/>
    </reaction>
</comment>
<proteinExistence type="inferred from homology"/>
<dbReference type="NCBIfam" id="TIGR00420">
    <property type="entry name" value="trmU"/>
    <property type="match status" value="1"/>
</dbReference>
<evidence type="ECO:0000256" key="5">
    <source>
        <dbReference type="ARBA" id="ARBA00022840"/>
    </source>
</evidence>
<dbReference type="GO" id="GO:0103016">
    <property type="term" value="F:tRNA-uridine 2-sulfurtransferase activity"/>
    <property type="evidence" value="ECO:0007669"/>
    <property type="project" value="UniProtKB-EC"/>
</dbReference>
<dbReference type="InterPro" id="IPR046885">
    <property type="entry name" value="MnmA-like_C"/>
</dbReference>
<feature type="binding site" evidence="9">
    <location>
        <position position="134"/>
    </location>
    <ligand>
        <name>ATP</name>
        <dbReference type="ChEBI" id="CHEBI:30616"/>
    </ligand>
</feature>
<dbReference type="GO" id="GO:0005737">
    <property type="term" value="C:cytoplasm"/>
    <property type="evidence" value="ECO:0007669"/>
    <property type="project" value="UniProtKB-SubCell"/>
</dbReference>
<keyword evidence="6 9" id="KW-0694">RNA-binding</keyword>
<keyword evidence="9" id="KW-0963">Cytoplasm</keyword>
<dbReference type="EMBL" id="CP159373">
    <property type="protein sequence ID" value="XCN71383.1"/>
    <property type="molecule type" value="Genomic_DNA"/>
</dbReference>
<dbReference type="Pfam" id="PF20258">
    <property type="entry name" value="tRNA_Me_trans_C"/>
    <property type="match status" value="1"/>
</dbReference>
<sequence length="359" mass="40356">MNRSNHLSDHEKTMKEITSPCTVGVAMSGGVDSTVSAATLLEQGFSVHGFFMKLPLPGLDEQISKVQAVADRLGIPLHFIEMGEEFNKQIIKYFCTEYRLGRTPNPCVVCNREIKFGLLIQAMCAQGMNKIATGHYAGICQNNGRFFLRRGDDPKKDQSYFLCRLSSQQLQQIIFPLAEQCKTDIFRRAQDLGFTQFSGEESQDVCFLAQHDLTSFLLEQGLRSEQGKIVSTEGKVLGTHQGIWKYTVGQRRGLGIPDVTPWYVVGLDAEKNQVLVGKNEKLFHRELRLSHMQWQLDGPRSWQGKVQLRSRHRAAAAEVLPEADGNWRVCFEEPQRAVTPGQFAVLYQDDMVVGSGIIT</sequence>
<feature type="region of interest" description="Interaction with tRNA" evidence="9">
    <location>
        <begin position="156"/>
        <end position="158"/>
    </location>
</feature>
<evidence type="ECO:0000256" key="2">
    <source>
        <dbReference type="ARBA" id="ARBA00022679"/>
    </source>
</evidence>